<evidence type="ECO:0000256" key="7">
    <source>
        <dbReference type="ARBA" id="ARBA00023157"/>
    </source>
</evidence>
<keyword evidence="4" id="KW-0677">Repeat</keyword>
<dbReference type="SUPFAM" id="SSF49265">
    <property type="entry name" value="Fibronectin type III"/>
    <property type="match status" value="4"/>
</dbReference>
<dbReference type="Pfam" id="PF13927">
    <property type="entry name" value="Ig_3"/>
    <property type="match status" value="1"/>
</dbReference>
<evidence type="ECO:0000259" key="13">
    <source>
        <dbReference type="PROSITE" id="PS50853"/>
    </source>
</evidence>
<evidence type="ECO:0000256" key="10">
    <source>
        <dbReference type="SAM" id="MobiDB-lite"/>
    </source>
</evidence>
<name>A0A9Q0N5A6_9DIPT</name>
<feature type="domain" description="Ig-like" evidence="12">
    <location>
        <begin position="212"/>
        <end position="300"/>
    </location>
</feature>
<feature type="domain" description="Fibronectin type-III" evidence="13">
    <location>
        <begin position="903"/>
        <end position="1001"/>
    </location>
</feature>
<evidence type="ECO:0000256" key="8">
    <source>
        <dbReference type="ARBA" id="ARBA00023180"/>
    </source>
</evidence>
<feature type="region of interest" description="Disordered" evidence="10">
    <location>
        <begin position="1082"/>
        <end position="1124"/>
    </location>
</feature>
<dbReference type="CDD" id="cd00096">
    <property type="entry name" value="Ig"/>
    <property type="match status" value="1"/>
</dbReference>
<evidence type="ECO:0000256" key="9">
    <source>
        <dbReference type="ARBA" id="ARBA00023319"/>
    </source>
</evidence>
<comment type="subcellular location">
    <subcellularLocation>
        <location evidence="1">Membrane</location>
        <topology evidence="1">Single-pass type I membrane protein</topology>
    </subcellularLocation>
</comment>
<evidence type="ECO:0000256" key="2">
    <source>
        <dbReference type="ARBA" id="ARBA00009588"/>
    </source>
</evidence>
<dbReference type="GO" id="GO:0098609">
    <property type="term" value="P:cell-cell adhesion"/>
    <property type="evidence" value="ECO:0007669"/>
    <property type="project" value="TreeGrafter"/>
</dbReference>
<evidence type="ECO:0000313" key="15">
    <source>
        <dbReference type="Proteomes" id="UP001151699"/>
    </source>
</evidence>
<dbReference type="GO" id="GO:0016020">
    <property type="term" value="C:membrane"/>
    <property type="evidence" value="ECO:0007669"/>
    <property type="project" value="UniProtKB-SubCell"/>
</dbReference>
<keyword evidence="8" id="KW-0325">Glycoprotein</keyword>
<keyword evidence="15" id="KW-1185">Reference proteome</keyword>
<dbReference type="SUPFAM" id="SSF48726">
    <property type="entry name" value="Immunoglobulin"/>
    <property type="match status" value="4"/>
</dbReference>
<feature type="region of interest" description="Disordered" evidence="10">
    <location>
        <begin position="1199"/>
        <end position="1228"/>
    </location>
</feature>
<proteinExistence type="inferred from homology"/>
<dbReference type="OrthoDB" id="114660at2759"/>
<feature type="domain" description="Ig-like" evidence="12">
    <location>
        <begin position="4"/>
        <end position="104"/>
    </location>
</feature>
<dbReference type="FunFam" id="2.60.40.10:FF:000004">
    <property type="entry name" value="DCC isoform 1"/>
    <property type="match status" value="2"/>
</dbReference>
<keyword evidence="9" id="KW-0393">Immunoglobulin domain</keyword>
<evidence type="ECO:0000256" key="6">
    <source>
        <dbReference type="ARBA" id="ARBA00023136"/>
    </source>
</evidence>
<feature type="compositionally biased region" description="Polar residues" evidence="10">
    <location>
        <begin position="1114"/>
        <end position="1123"/>
    </location>
</feature>
<dbReference type="SMART" id="SM00409">
    <property type="entry name" value="IG"/>
    <property type="match status" value="4"/>
</dbReference>
<reference evidence="14" key="1">
    <citation type="submission" date="2022-07" db="EMBL/GenBank/DDBJ databases">
        <authorList>
            <person name="Trinca V."/>
            <person name="Uliana J.V.C."/>
            <person name="Torres T.T."/>
            <person name="Ward R.J."/>
            <person name="Monesi N."/>
        </authorList>
    </citation>
    <scope>NUCLEOTIDE SEQUENCE</scope>
    <source>
        <strain evidence="14">HSMRA1968</strain>
        <tissue evidence="14">Whole embryos</tissue>
    </source>
</reference>
<evidence type="ECO:0000256" key="1">
    <source>
        <dbReference type="ARBA" id="ARBA00004479"/>
    </source>
</evidence>
<comment type="similarity">
    <text evidence="2">Belongs to the immunoglobulin superfamily. DCC family.</text>
</comment>
<sequence length="1319" mass="146376">MSTIKFSIEPSDIVVPEGNSVLLPCAGIAQTENLRDGKITPNIRWRGPDGQDIGIVGDTFRAQLPNGSLYISSVEDHHALTGPYQCLLNVEGIGTIVSRSARVSIAKHPETNHIFSEVYLFPGQTAYVKCLTSPIQHGIKYKIEWLKDEAPLHIDESRMTVLPSGAIEIDELTPSDRGTYQCNVTSGITSRLSSKTNLNIKANGDPQTFQPPSFLTESSSQTVREGDTVTMDCVSNGNPKPSMKWLRNGEDIDINDLDSRFRIIGTGSLQITSVDETHAGNYQCRASNSVDSLDMQSSLQVQVPPKFVQSPSDKIAAEKEELELVCAIRGKPTPIIQWLKNGDVITPNDYMQIVGGHNLRILGLINSDAGMFQCVGSNPAGSVQAAARLHIIEPDGTKGMKATLPGPPRDLVAQIVNPRFVALSWMEPLKNPDEVTSYTVYYKMTTSERERKITTKSRDDQLANIQSLLPGKTYQFRVVGNSNFGAGESSAIYEVSTQPEENISGPPQDIDGFAISHKELHIQWTPPLIANGNISKYRIYYSMDDGSEMYTDSTSLEVVLSELRPFTEYTVSVVPFNQNGMGDPSNELVLKTFSAVPTEPPTNVTLEATSSTSITMRWEPPPEEEQNGPITGYKIRYRKQKQKTVQVATSPANARRYELTDLDRMGAYQVKIAAMTINGTGPFTEWYHVETYENDLIETHVPGEPSFLRTRPSADSIFVNWGPPSEQEVRVRGYILSWGLGIPDVDSQVLDETVRAYEIKNLEPNSEYVISLRARNSMGDGKPRYENVRTRDDETYEIPVTLEVPVGLRAITMSANSIVVYWTDTTLSRSQQVVDNRHYVVRYNTVGSNKFRFYNTSDLNCMISDLRHSTQYEFAVKVVKGRRESAWSMSVLNSTSSALAVSSPRDLTISVDENNPQNLILRWLPPKHSTGQINGYIVFYTTDDTKRDRDWNVEAVVGDILFATIKNLKPYTKYYFKVQTRSVKGSTGPFSTMITYATGPIVGMKEGLAVGAISTELLIYLAIGIVAVMFLIVIAVVVYMCRRKPPVTPEHAKQSYHKNNAGVKPPDLWIHHDQMELKNVEKNHTNSTPGYSDGASSSGAMTLPRSVNHEFDNDNPSSHITNSLDKRSYIPGYMTTSMNSTMERPQYPRTQYNMNSRAHVSMDPNLSQQNLLQSGGSLSQTPDLPYNYDSMPSNYSNPSVTYAPGLSVDAPKRGHQGHPLKSFSVPGPPSTTPLISNTKHTVPAVTIRPQNASPYKKPAIPNVLTNRLQSGPSVAHSNDEIQRLAPSVSIEDVDVKQEMANLEEMMKDLHTMRANEFEC</sequence>
<organism evidence="14 15">
    <name type="scientific">Pseudolycoriella hygida</name>
    <dbReference type="NCBI Taxonomy" id="35572"/>
    <lineage>
        <taxon>Eukaryota</taxon>
        <taxon>Metazoa</taxon>
        <taxon>Ecdysozoa</taxon>
        <taxon>Arthropoda</taxon>
        <taxon>Hexapoda</taxon>
        <taxon>Insecta</taxon>
        <taxon>Pterygota</taxon>
        <taxon>Neoptera</taxon>
        <taxon>Endopterygota</taxon>
        <taxon>Diptera</taxon>
        <taxon>Nematocera</taxon>
        <taxon>Sciaroidea</taxon>
        <taxon>Sciaridae</taxon>
        <taxon>Pseudolycoriella</taxon>
    </lineage>
</organism>
<dbReference type="InterPro" id="IPR003961">
    <property type="entry name" value="FN3_dom"/>
</dbReference>
<dbReference type="GO" id="GO:0009653">
    <property type="term" value="P:anatomical structure morphogenesis"/>
    <property type="evidence" value="ECO:0007669"/>
    <property type="project" value="UniProtKB-ARBA"/>
</dbReference>
<evidence type="ECO:0000259" key="12">
    <source>
        <dbReference type="PROSITE" id="PS50835"/>
    </source>
</evidence>
<protein>
    <submittedName>
        <fullName evidence="14">Neogenin</fullName>
    </submittedName>
</protein>
<dbReference type="InterPro" id="IPR013098">
    <property type="entry name" value="Ig_I-set"/>
</dbReference>
<dbReference type="PROSITE" id="PS50835">
    <property type="entry name" value="IG_LIKE"/>
    <property type="match status" value="4"/>
</dbReference>
<dbReference type="SMART" id="SM00060">
    <property type="entry name" value="FN3"/>
    <property type="match status" value="6"/>
</dbReference>
<evidence type="ECO:0000313" key="14">
    <source>
        <dbReference type="EMBL" id="KAJ6643801.1"/>
    </source>
</evidence>
<dbReference type="PROSITE" id="PS50853">
    <property type="entry name" value="FN3"/>
    <property type="match status" value="6"/>
</dbReference>
<dbReference type="PRINTS" id="PR00014">
    <property type="entry name" value="FNTYPEIII"/>
</dbReference>
<feature type="domain" description="Fibronectin type-III" evidence="13">
    <location>
        <begin position="407"/>
        <end position="500"/>
    </location>
</feature>
<feature type="domain" description="Fibronectin type-III" evidence="13">
    <location>
        <begin position="804"/>
        <end position="898"/>
    </location>
</feature>
<dbReference type="InterPro" id="IPR036116">
    <property type="entry name" value="FN3_sf"/>
</dbReference>
<feature type="region of interest" description="Disordered" evidence="10">
    <location>
        <begin position="609"/>
        <end position="629"/>
    </location>
</feature>
<gene>
    <name evidence="14" type="primary">NEO1</name>
    <name evidence="14" type="ORF">Bhyg_08766</name>
</gene>
<feature type="domain" description="Fibronectin type-III" evidence="13">
    <location>
        <begin position="600"/>
        <end position="694"/>
    </location>
</feature>
<evidence type="ECO:0000256" key="11">
    <source>
        <dbReference type="SAM" id="Phobius"/>
    </source>
</evidence>
<dbReference type="CDD" id="cd00063">
    <property type="entry name" value="FN3"/>
    <property type="match status" value="6"/>
</dbReference>
<dbReference type="InterPro" id="IPR007110">
    <property type="entry name" value="Ig-like_dom"/>
</dbReference>
<dbReference type="SMART" id="SM00408">
    <property type="entry name" value="IGc2"/>
    <property type="match status" value="4"/>
</dbReference>
<dbReference type="Pfam" id="PF06583">
    <property type="entry name" value="Neogenin_C"/>
    <property type="match status" value="2"/>
</dbReference>
<dbReference type="Proteomes" id="UP001151699">
    <property type="component" value="Chromosome B"/>
</dbReference>
<keyword evidence="5 11" id="KW-1133">Transmembrane helix</keyword>
<comment type="caution">
    <text evidence="14">The sequence shown here is derived from an EMBL/GenBank/DDBJ whole genome shotgun (WGS) entry which is preliminary data.</text>
</comment>
<dbReference type="PANTHER" id="PTHR44170:SF54">
    <property type="entry name" value="FI24025P1"/>
    <property type="match status" value="1"/>
</dbReference>
<keyword evidence="3 11" id="KW-0812">Transmembrane</keyword>
<dbReference type="Pfam" id="PF00041">
    <property type="entry name" value="fn3"/>
    <property type="match status" value="6"/>
</dbReference>
<dbReference type="EMBL" id="WJQU01000002">
    <property type="protein sequence ID" value="KAJ6643801.1"/>
    <property type="molecule type" value="Genomic_DNA"/>
</dbReference>
<keyword evidence="6 11" id="KW-0472">Membrane</keyword>
<feature type="domain" description="Fibronectin type-III" evidence="13">
    <location>
        <begin position="506"/>
        <end position="595"/>
    </location>
</feature>
<dbReference type="InterPro" id="IPR013783">
    <property type="entry name" value="Ig-like_fold"/>
</dbReference>
<feature type="compositionally biased region" description="Polar residues" evidence="10">
    <location>
        <begin position="1085"/>
        <end position="1100"/>
    </location>
</feature>
<feature type="domain" description="Fibronectin type-III" evidence="13">
    <location>
        <begin position="701"/>
        <end position="795"/>
    </location>
</feature>
<dbReference type="Gene3D" id="2.60.40.10">
    <property type="entry name" value="Immunoglobulins"/>
    <property type="match status" value="10"/>
</dbReference>
<evidence type="ECO:0000256" key="3">
    <source>
        <dbReference type="ARBA" id="ARBA00022692"/>
    </source>
</evidence>
<dbReference type="Pfam" id="PF07679">
    <property type="entry name" value="I-set"/>
    <property type="match status" value="1"/>
</dbReference>
<feature type="domain" description="Ig-like" evidence="12">
    <location>
        <begin position="109"/>
        <end position="199"/>
    </location>
</feature>
<feature type="transmembrane region" description="Helical" evidence="11">
    <location>
        <begin position="1017"/>
        <end position="1041"/>
    </location>
</feature>
<evidence type="ECO:0000256" key="4">
    <source>
        <dbReference type="ARBA" id="ARBA00022737"/>
    </source>
</evidence>
<dbReference type="InterPro" id="IPR036179">
    <property type="entry name" value="Ig-like_dom_sf"/>
</dbReference>
<evidence type="ECO:0000256" key="5">
    <source>
        <dbReference type="ARBA" id="ARBA00022989"/>
    </source>
</evidence>
<dbReference type="PANTHER" id="PTHR44170">
    <property type="entry name" value="PROTEIN SIDEKICK"/>
    <property type="match status" value="1"/>
</dbReference>
<accession>A0A9Q0N5A6</accession>
<dbReference type="GO" id="GO:0030154">
    <property type="term" value="P:cell differentiation"/>
    <property type="evidence" value="ECO:0007669"/>
    <property type="project" value="UniProtKB-ARBA"/>
</dbReference>
<keyword evidence="7" id="KW-1015">Disulfide bond</keyword>
<dbReference type="InterPro" id="IPR003599">
    <property type="entry name" value="Ig_sub"/>
</dbReference>
<dbReference type="InterPro" id="IPR003598">
    <property type="entry name" value="Ig_sub2"/>
</dbReference>
<dbReference type="InterPro" id="IPR010560">
    <property type="entry name" value="Neogenin_C"/>
</dbReference>
<dbReference type="FunFam" id="2.60.40.10:FF:000551">
    <property type="entry name" value="Protogenin A"/>
    <property type="match status" value="1"/>
</dbReference>
<feature type="domain" description="Ig-like" evidence="12">
    <location>
        <begin position="305"/>
        <end position="390"/>
    </location>
</feature>